<dbReference type="GO" id="GO:0003964">
    <property type="term" value="F:RNA-directed DNA polymerase activity"/>
    <property type="evidence" value="ECO:0007669"/>
    <property type="project" value="UniProtKB-KW"/>
</dbReference>
<keyword evidence="2" id="KW-1185">Reference proteome</keyword>
<protein>
    <submittedName>
        <fullName evidence="1">Phage reverse transcriptase or polymerase</fullName>
    </submittedName>
</protein>
<dbReference type="Pfam" id="PF24715">
    <property type="entry name" value="YxiF"/>
    <property type="match status" value="1"/>
</dbReference>
<dbReference type="AlphaFoldDB" id="A0A9W5LM47"/>
<comment type="caution">
    <text evidence="1">The sequence shown here is derived from an EMBL/GenBank/DDBJ whole genome shotgun (WGS) entry which is preliminary data.</text>
</comment>
<organism evidence="1 2">
    <name type="scientific">Bacillus inaquosorum KCTC 13429</name>
    <dbReference type="NCBI Taxonomy" id="1236548"/>
    <lineage>
        <taxon>Bacteria</taxon>
        <taxon>Bacillati</taxon>
        <taxon>Bacillota</taxon>
        <taxon>Bacilli</taxon>
        <taxon>Bacillales</taxon>
        <taxon>Bacillaceae</taxon>
        <taxon>Bacillus</taxon>
    </lineage>
</organism>
<evidence type="ECO:0000313" key="1">
    <source>
        <dbReference type="EMBL" id="ELS63247.1"/>
    </source>
</evidence>
<dbReference type="EMBL" id="AMXN01000001">
    <property type="protein sequence ID" value="ELS63247.1"/>
    <property type="molecule type" value="Genomic_DNA"/>
</dbReference>
<keyword evidence="1" id="KW-0548">Nucleotidyltransferase</keyword>
<dbReference type="InterPro" id="IPR057807">
    <property type="entry name" value="YxiF"/>
</dbReference>
<evidence type="ECO:0000313" key="2">
    <source>
        <dbReference type="Proteomes" id="UP000011182"/>
    </source>
</evidence>
<dbReference type="Proteomes" id="UP000011182">
    <property type="component" value="Unassembled WGS sequence"/>
</dbReference>
<gene>
    <name evidence="1" type="ORF">BSI_06380</name>
</gene>
<sequence length="181" mass="20799">MTKKTRERLIKLKELEKLTAEGLRLMQKRLIEKLDENKRRLLKSEIKEKLVPCAERGFSYRFADLAKSKQLLELVLSNSIPANTREIDAPGKTEAKQLILKTSQSYVAYDDRDVLLFHQYSSEIGALVCAFGKCLEHLEGLLECTGFDEGLLNHSFILVEPECQFGLCILHTEYGCELVYW</sequence>
<name>A0A9W5LM47_9BACI</name>
<keyword evidence="1" id="KW-0808">Transferase</keyword>
<proteinExistence type="predicted"/>
<accession>A0A9W5LM47</accession>
<reference evidence="1 2" key="1">
    <citation type="journal article" date="2014" name="Syst. Appl. Microbiol.">
        <title>Genomic insights into the taxonomic status of the three subspecies of Bacillus subtilis.</title>
        <authorList>
            <person name="Yi H."/>
            <person name="Chun J."/>
            <person name="Cha C.J."/>
        </authorList>
    </citation>
    <scope>NUCLEOTIDE SEQUENCE [LARGE SCALE GENOMIC DNA]</scope>
    <source>
        <strain evidence="1 2">KCTC 13429</strain>
    </source>
</reference>
<keyword evidence="1" id="KW-0695">RNA-directed DNA polymerase</keyword>